<accession>D2VW03</accession>
<dbReference type="KEGG" id="ngr:NAEGRDRAFT_73202"/>
<dbReference type="Proteomes" id="UP000006671">
    <property type="component" value="Unassembled WGS sequence"/>
</dbReference>
<dbReference type="SUPFAM" id="SSF52540">
    <property type="entry name" value="P-loop containing nucleoside triphosphate hydrolases"/>
    <property type="match status" value="1"/>
</dbReference>
<dbReference type="Gene3D" id="3.40.50.300">
    <property type="entry name" value="P-loop containing nucleotide triphosphate hydrolases"/>
    <property type="match status" value="1"/>
</dbReference>
<evidence type="ECO:0000256" key="1">
    <source>
        <dbReference type="ARBA" id="ARBA00022741"/>
    </source>
</evidence>
<proteinExistence type="predicted"/>
<dbReference type="GO" id="GO:0005525">
    <property type="term" value="F:GTP binding"/>
    <property type="evidence" value="ECO:0007669"/>
    <property type="project" value="UniProtKB-KW"/>
</dbReference>
<dbReference type="Pfam" id="PF08477">
    <property type="entry name" value="Roc"/>
    <property type="match status" value="1"/>
</dbReference>
<dbReference type="GeneID" id="8850847"/>
<sequence>MVKVLLDGEHKSGKTSFHECAMKDSPVSLNPFILPPIGIDFAVKQFNIGQETKLKLELWDSYSGERVLHIPFTFYRATSTILLLGNPYSSNVKHVFDYKKEEFRTHAINPEVILLTTKSDLENSSAERSLCI</sequence>
<organism evidence="4">
    <name type="scientific">Naegleria gruberi</name>
    <name type="common">Amoeba</name>
    <dbReference type="NCBI Taxonomy" id="5762"/>
    <lineage>
        <taxon>Eukaryota</taxon>
        <taxon>Discoba</taxon>
        <taxon>Heterolobosea</taxon>
        <taxon>Tetramitia</taxon>
        <taxon>Eutetramitia</taxon>
        <taxon>Vahlkampfiidae</taxon>
        <taxon>Naegleria</taxon>
    </lineage>
</organism>
<keyword evidence="2" id="KW-0342">GTP-binding</keyword>
<keyword evidence="1" id="KW-0547">Nucleotide-binding</keyword>
<dbReference type="InterPro" id="IPR027417">
    <property type="entry name" value="P-loop_NTPase"/>
</dbReference>
<name>D2VW03_NAEGR</name>
<keyword evidence="4" id="KW-1185">Reference proteome</keyword>
<dbReference type="VEuPathDB" id="AmoebaDB:NAEGRDRAFT_73202"/>
<dbReference type="PANTHER" id="PTHR47977">
    <property type="entry name" value="RAS-RELATED PROTEIN RAB"/>
    <property type="match status" value="1"/>
</dbReference>
<dbReference type="InterPro" id="IPR050227">
    <property type="entry name" value="Rab"/>
</dbReference>
<dbReference type="RefSeq" id="XP_002671737.1">
    <property type="nucleotide sequence ID" value="XM_002671691.1"/>
</dbReference>
<evidence type="ECO:0000313" key="3">
    <source>
        <dbReference type="EMBL" id="EFC38993.1"/>
    </source>
</evidence>
<dbReference type="AlphaFoldDB" id="D2VW03"/>
<evidence type="ECO:0000256" key="2">
    <source>
        <dbReference type="ARBA" id="ARBA00023134"/>
    </source>
</evidence>
<gene>
    <name evidence="3" type="ORF">NAEGRDRAFT_73202</name>
</gene>
<reference evidence="3 4" key="1">
    <citation type="journal article" date="2010" name="Cell">
        <title>The genome of Naegleria gruberi illuminates early eukaryotic versatility.</title>
        <authorList>
            <person name="Fritz-Laylin L.K."/>
            <person name="Prochnik S.E."/>
            <person name="Ginger M.L."/>
            <person name="Dacks J.B."/>
            <person name="Carpenter M.L."/>
            <person name="Field M.C."/>
            <person name="Kuo A."/>
            <person name="Paredez A."/>
            <person name="Chapman J."/>
            <person name="Pham J."/>
            <person name="Shu S."/>
            <person name="Neupane R."/>
            <person name="Cipriano M."/>
            <person name="Mancuso J."/>
            <person name="Tu H."/>
            <person name="Salamov A."/>
            <person name="Lindquist E."/>
            <person name="Shapiro H."/>
            <person name="Lucas S."/>
            <person name="Grigoriev I.V."/>
            <person name="Cande W.Z."/>
            <person name="Fulton C."/>
            <person name="Rokhsar D.S."/>
            <person name="Dawson S.C."/>
        </authorList>
    </citation>
    <scope>NUCLEOTIDE SEQUENCE [LARGE SCALE GENOMIC DNA]</scope>
    <source>
        <strain evidence="3 4">NEG-M</strain>
    </source>
</reference>
<dbReference type="EMBL" id="GG738903">
    <property type="protein sequence ID" value="EFC38993.1"/>
    <property type="molecule type" value="Genomic_DNA"/>
</dbReference>
<evidence type="ECO:0000313" key="4">
    <source>
        <dbReference type="Proteomes" id="UP000006671"/>
    </source>
</evidence>
<dbReference type="InParanoid" id="D2VW03"/>
<protein>
    <submittedName>
        <fullName evidence="3">Predicted protein</fullName>
    </submittedName>
</protein>
<dbReference type="STRING" id="5762.D2VW03"/>